<dbReference type="AlphaFoldDB" id="A0AAD6BCW4"/>
<protein>
    <submittedName>
        <fullName evidence="1">Uncharacterized protein</fullName>
    </submittedName>
</protein>
<sequence length="79" mass="8938">MLLMSRRMVLSCNLAASDGPKHNVPEKLPAYSRNMRPGTVVHQEEPWTHRAPVADLTILVFYGKYQSSSIVPGSEYRDH</sequence>
<evidence type="ECO:0000313" key="2">
    <source>
        <dbReference type="Proteomes" id="UP001219934"/>
    </source>
</evidence>
<keyword evidence="2" id="KW-1185">Reference proteome</keyword>
<gene>
    <name evidence="1" type="ORF">JOQ06_012195</name>
</gene>
<comment type="caution">
    <text evidence="1">The sequence shown here is derived from an EMBL/GenBank/DDBJ whole genome shotgun (WGS) entry which is preliminary data.</text>
</comment>
<organism evidence="1 2">
    <name type="scientific">Pogonophryne albipinna</name>
    <dbReference type="NCBI Taxonomy" id="1090488"/>
    <lineage>
        <taxon>Eukaryota</taxon>
        <taxon>Metazoa</taxon>
        <taxon>Chordata</taxon>
        <taxon>Craniata</taxon>
        <taxon>Vertebrata</taxon>
        <taxon>Euteleostomi</taxon>
        <taxon>Actinopterygii</taxon>
        <taxon>Neopterygii</taxon>
        <taxon>Teleostei</taxon>
        <taxon>Neoteleostei</taxon>
        <taxon>Acanthomorphata</taxon>
        <taxon>Eupercaria</taxon>
        <taxon>Perciformes</taxon>
        <taxon>Notothenioidei</taxon>
        <taxon>Pogonophryne</taxon>
    </lineage>
</organism>
<evidence type="ECO:0000313" key="1">
    <source>
        <dbReference type="EMBL" id="KAJ4942329.1"/>
    </source>
</evidence>
<accession>A0AAD6BCW4</accession>
<dbReference type="EMBL" id="JAPTMU010000006">
    <property type="protein sequence ID" value="KAJ4942329.1"/>
    <property type="molecule type" value="Genomic_DNA"/>
</dbReference>
<reference evidence="1" key="1">
    <citation type="submission" date="2022-11" db="EMBL/GenBank/DDBJ databases">
        <title>Chromosome-level genome of Pogonophryne albipinna.</title>
        <authorList>
            <person name="Jo E."/>
        </authorList>
    </citation>
    <scope>NUCLEOTIDE SEQUENCE</scope>
    <source>
        <strain evidence="1">SGF0006</strain>
        <tissue evidence="1">Muscle</tissue>
    </source>
</reference>
<proteinExistence type="predicted"/>
<name>A0AAD6BCW4_9TELE</name>
<dbReference type="Proteomes" id="UP001219934">
    <property type="component" value="Unassembled WGS sequence"/>
</dbReference>